<dbReference type="Proteomes" id="UP000885148">
    <property type="component" value="Unassembled WGS sequence"/>
</dbReference>
<protein>
    <submittedName>
        <fullName evidence="1">Host cell division inhibitor Icd-like protein</fullName>
    </submittedName>
</protein>
<proteinExistence type="predicted"/>
<comment type="caution">
    <text evidence="1">The sequence shown here is derived from an EMBL/GenBank/DDBJ whole genome shotgun (WGS) entry which is preliminary data.</text>
</comment>
<reference evidence="1" key="2">
    <citation type="submission" date="2021-07" db="EMBL/GenBank/DDBJ databases">
        <authorList>
            <consortium name="NCBI Pathogen Detection Project"/>
        </authorList>
    </citation>
    <scope>NUCLEOTIDE SEQUENCE</scope>
    <source>
        <strain evidence="1">91871</strain>
    </source>
</reference>
<organism evidence="1 2">
    <name type="scientific">Citrobacter freundii</name>
    <dbReference type="NCBI Taxonomy" id="546"/>
    <lineage>
        <taxon>Bacteria</taxon>
        <taxon>Pseudomonadati</taxon>
        <taxon>Pseudomonadota</taxon>
        <taxon>Gammaproteobacteria</taxon>
        <taxon>Enterobacterales</taxon>
        <taxon>Enterobacteriaceae</taxon>
        <taxon>Citrobacter</taxon>
        <taxon>Citrobacter freundii complex</taxon>
    </lineage>
</organism>
<reference evidence="1" key="1">
    <citation type="journal article" date="2018" name="Genome Biol.">
        <title>SKESA: strategic k-mer extension for scrupulous assemblies.</title>
        <authorList>
            <person name="Souvorov A."/>
            <person name="Agarwala R."/>
            <person name="Lipman D.J."/>
        </authorList>
    </citation>
    <scope>NUCLEOTIDE SEQUENCE</scope>
    <source>
        <strain evidence="1">91871</strain>
    </source>
</reference>
<dbReference type="AlphaFoldDB" id="A0A9P4DK38"/>
<accession>A0A9P4DK38</accession>
<sequence>MAKNKHTENHRQFTWRFLALGANSEKMIQIVAESEFAARQQAPCGMVTIFVARLPVMEVAHVC</sequence>
<dbReference type="NCBIfam" id="NF033153">
    <property type="entry name" value="phage_ICD_like"/>
    <property type="match status" value="1"/>
</dbReference>
<evidence type="ECO:0000313" key="2">
    <source>
        <dbReference type="Proteomes" id="UP000885148"/>
    </source>
</evidence>
<name>A0A9P4DK38_CITFR</name>
<dbReference type="EMBL" id="DAESCB010000040">
    <property type="protein sequence ID" value="HBH7045212.1"/>
    <property type="molecule type" value="Genomic_DNA"/>
</dbReference>
<evidence type="ECO:0000313" key="1">
    <source>
        <dbReference type="EMBL" id="HBH7045212.1"/>
    </source>
</evidence>
<gene>
    <name evidence="1" type="ORF">KV121_005386</name>
</gene>